<name>A0ABY3PJ00_9CYAN</name>
<reference evidence="1 2" key="1">
    <citation type="journal article" date="2021" name="Genome Biol. Evol.">
        <title>Complete Genome Sequencing of a Novel Gloeobacter Species from a Waterfall Cave in Mexico.</title>
        <authorList>
            <person name="Saw J.H."/>
            <person name="Cardona T."/>
            <person name="Montejano G."/>
        </authorList>
    </citation>
    <scope>NUCLEOTIDE SEQUENCE [LARGE SCALE GENOMIC DNA]</scope>
    <source>
        <strain evidence="1">MG652769</strain>
    </source>
</reference>
<proteinExistence type="predicted"/>
<dbReference type="PANTHER" id="PTHR40688:SF2">
    <property type="entry name" value="RIBBON-HELIX-HELIX PROTEIN COPG DOMAIN-CONTAINING PROTEIN"/>
    <property type="match status" value="1"/>
</dbReference>
<dbReference type="Proteomes" id="UP001054846">
    <property type="component" value="Chromosome"/>
</dbReference>
<dbReference type="EMBL" id="CP063845">
    <property type="protein sequence ID" value="UFP93589.1"/>
    <property type="molecule type" value="Genomic_DNA"/>
</dbReference>
<sequence>MDTENKTELIAFRLSLAKKVLLDRVATLKDRDRSHILNEALDLYLEQWMWETDHIQRALARAEQEGDAGIATAEEVKAAFDAWRR</sequence>
<organism evidence="1 2">
    <name type="scientific">Gloeobacter morelensis MG652769</name>
    <dbReference type="NCBI Taxonomy" id="2781736"/>
    <lineage>
        <taxon>Bacteria</taxon>
        <taxon>Bacillati</taxon>
        <taxon>Cyanobacteriota</taxon>
        <taxon>Cyanophyceae</taxon>
        <taxon>Gloeobacterales</taxon>
        <taxon>Gloeobacteraceae</taxon>
        <taxon>Gloeobacter</taxon>
        <taxon>Gloeobacter morelensis</taxon>
    </lineage>
</organism>
<keyword evidence="2" id="KW-1185">Reference proteome</keyword>
<evidence type="ECO:0000313" key="1">
    <source>
        <dbReference type="EMBL" id="UFP93589.1"/>
    </source>
</evidence>
<evidence type="ECO:0000313" key="2">
    <source>
        <dbReference type="Proteomes" id="UP001054846"/>
    </source>
</evidence>
<accession>A0ABY3PJ00</accession>
<dbReference type="InterPro" id="IPR052991">
    <property type="entry name" value="Non-func_TypeII_TA_Antitoxin"/>
</dbReference>
<gene>
    <name evidence="1" type="ORF">ISF26_17625</name>
</gene>
<dbReference type="RefSeq" id="WP_230840641.1">
    <property type="nucleotide sequence ID" value="NZ_CP063845.1"/>
</dbReference>
<protein>
    <submittedName>
        <fullName evidence="1">CopG family transcriptional regulator</fullName>
    </submittedName>
</protein>
<dbReference type="PANTHER" id="PTHR40688">
    <property type="match status" value="1"/>
</dbReference>